<gene>
    <name evidence="8" type="ORF">CC78DRAFT_608724</name>
</gene>
<evidence type="ECO:0000259" key="7">
    <source>
        <dbReference type="PROSITE" id="PS51387"/>
    </source>
</evidence>
<dbReference type="InterPro" id="IPR040165">
    <property type="entry name" value="Diminuto-like"/>
</dbReference>
<protein>
    <recommendedName>
        <fullName evidence="2">Delta(24)-sterol reductase</fullName>
        <ecNumber evidence="2">1.3.1.72</ecNumber>
    </recommendedName>
</protein>
<sequence length="514" mass="57291">MAPYTLADHSATVKALSVEVSAFHTSKTPFRINHGSTNSTRVRAAGTPTLNIGHLNHILSISPESETAIVEPNVPLDALVAATLPQGFIPLVVMEFPGITVGGGFSGASGESSSWREGLFDCTITEIEVILGNGEIVKAVKGGLNNDLFDMARCSLGTLGVVTLLTIKLRDARPYVEVTYQHANSIPDVLKQISKICEDNYTKSKEAGQGSAAIDFVEAIQYSPDHGAVITGRLVSCPISPSSRIQRFDRGFDPWFYQHAKSVTLSKSHTELVPTSSYFFRYDRGAFWSGESFFKYLSPLVPNNAFTRWLCAPTLTTRAIYKSMHASGGPEANIVQDLILPFTTAQHFLDYVAEELQIWPIWICPVRHKAEDVWGHPVWHPPNATTHSTDAIDATEPWKRKKGNGKDDLTLNFGVWGAGPSNPDEFRRVNRRMEDKLRELHGMKVLYAHSFYSEDEFWGLYDKTQYERARKKWHADALPSVWQKIKRNEVKKGDPTFAQRMLQEEHVEKGGVEG</sequence>
<dbReference type="InterPro" id="IPR016166">
    <property type="entry name" value="FAD-bd_PCMH"/>
</dbReference>
<dbReference type="GO" id="GO:0000246">
    <property type="term" value="F:Delta24(24-1) sterol reductase activity"/>
    <property type="evidence" value="ECO:0007669"/>
    <property type="project" value="TreeGrafter"/>
</dbReference>
<dbReference type="GO" id="GO:0071949">
    <property type="term" value="F:FAD binding"/>
    <property type="evidence" value="ECO:0007669"/>
    <property type="project" value="InterPro"/>
</dbReference>
<dbReference type="GO" id="GO:0050614">
    <property type="term" value="F:Delta24-sterol reductase activity"/>
    <property type="evidence" value="ECO:0007669"/>
    <property type="project" value="UniProtKB-EC"/>
</dbReference>
<dbReference type="SUPFAM" id="SSF56176">
    <property type="entry name" value="FAD-binding/transporter-associated domain-like"/>
    <property type="match status" value="1"/>
</dbReference>
<dbReference type="PANTHER" id="PTHR10801:SF0">
    <property type="entry name" value="DELTA(24)-STEROL REDUCTASE"/>
    <property type="match status" value="1"/>
</dbReference>
<dbReference type="GO" id="GO:0005737">
    <property type="term" value="C:cytoplasm"/>
    <property type="evidence" value="ECO:0007669"/>
    <property type="project" value="TreeGrafter"/>
</dbReference>
<feature type="domain" description="FAD-binding PCMH-type" evidence="7">
    <location>
        <begin position="1"/>
        <end position="172"/>
    </location>
</feature>
<dbReference type="PROSITE" id="PS51387">
    <property type="entry name" value="FAD_PCMH"/>
    <property type="match status" value="1"/>
</dbReference>
<reference evidence="9" key="1">
    <citation type="journal article" date="2020" name="Stud. Mycol.">
        <title>101 Dothideomycetes genomes: A test case for predicting lifestyles and emergence of pathogens.</title>
        <authorList>
            <person name="Haridas S."/>
            <person name="Albert R."/>
            <person name="Binder M."/>
            <person name="Bloem J."/>
            <person name="LaButti K."/>
            <person name="Salamov A."/>
            <person name="Andreopoulos B."/>
            <person name="Baker S."/>
            <person name="Barry K."/>
            <person name="Bills G."/>
            <person name="Bluhm B."/>
            <person name="Cannon C."/>
            <person name="Castanera R."/>
            <person name="Culley D."/>
            <person name="Daum C."/>
            <person name="Ezra D."/>
            <person name="Gonzalez J."/>
            <person name="Henrissat B."/>
            <person name="Kuo A."/>
            <person name="Liang C."/>
            <person name="Lipzen A."/>
            <person name="Lutzoni F."/>
            <person name="Magnuson J."/>
            <person name="Mondo S."/>
            <person name="Nolan M."/>
            <person name="Ohm R."/>
            <person name="Pangilinan J."/>
            <person name="Park H.-J."/>
            <person name="Ramirez L."/>
            <person name="Alfaro M."/>
            <person name="Sun H."/>
            <person name="Tritt A."/>
            <person name="Yoshinaga Y."/>
            <person name="Zwiers L.-H."/>
            <person name="Turgeon B."/>
            <person name="Goodwin S."/>
            <person name="Spatafora J."/>
            <person name="Crous P."/>
            <person name="Grigoriev I."/>
        </authorList>
    </citation>
    <scope>NUCLEOTIDE SEQUENCE [LARGE SCALE GENOMIC DNA]</scope>
    <source>
        <strain evidence="9">CBS 304.66</strain>
    </source>
</reference>
<dbReference type="Gene3D" id="3.30.465.10">
    <property type="match status" value="1"/>
</dbReference>
<dbReference type="Pfam" id="PF01565">
    <property type="entry name" value="FAD_binding_4"/>
    <property type="match status" value="1"/>
</dbReference>
<dbReference type="AlphaFoldDB" id="A0A9P4K1F2"/>
<evidence type="ECO:0000256" key="2">
    <source>
        <dbReference type="ARBA" id="ARBA00012405"/>
    </source>
</evidence>
<keyword evidence="4" id="KW-1133">Transmembrane helix</keyword>
<dbReference type="EMBL" id="ML986663">
    <property type="protein sequence ID" value="KAF2261144.1"/>
    <property type="molecule type" value="Genomic_DNA"/>
</dbReference>
<evidence type="ECO:0000256" key="1">
    <source>
        <dbReference type="ARBA" id="ARBA00004167"/>
    </source>
</evidence>
<dbReference type="GO" id="GO:0008202">
    <property type="term" value="P:steroid metabolic process"/>
    <property type="evidence" value="ECO:0007669"/>
    <property type="project" value="TreeGrafter"/>
</dbReference>
<name>A0A9P4K1F2_9PLEO</name>
<dbReference type="InterPro" id="IPR036318">
    <property type="entry name" value="FAD-bd_PCMH-like_sf"/>
</dbReference>
<organism evidence="8 9">
    <name type="scientific">Lojkania enalia</name>
    <dbReference type="NCBI Taxonomy" id="147567"/>
    <lineage>
        <taxon>Eukaryota</taxon>
        <taxon>Fungi</taxon>
        <taxon>Dikarya</taxon>
        <taxon>Ascomycota</taxon>
        <taxon>Pezizomycotina</taxon>
        <taxon>Dothideomycetes</taxon>
        <taxon>Pleosporomycetidae</taxon>
        <taxon>Pleosporales</taxon>
        <taxon>Pleosporales incertae sedis</taxon>
        <taxon>Lojkania</taxon>
    </lineage>
</organism>
<keyword evidence="9" id="KW-1185">Reference proteome</keyword>
<keyword evidence="6" id="KW-0472">Membrane</keyword>
<comment type="caution">
    <text evidence="8">The sequence shown here is derived from an EMBL/GenBank/DDBJ whole genome shotgun (WGS) entry which is preliminary data.</text>
</comment>
<dbReference type="OrthoDB" id="415825at2759"/>
<dbReference type="InterPro" id="IPR006094">
    <property type="entry name" value="Oxid_FAD_bind_N"/>
</dbReference>
<keyword evidence="3" id="KW-0812">Transmembrane</keyword>
<dbReference type="GO" id="GO:0016020">
    <property type="term" value="C:membrane"/>
    <property type="evidence" value="ECO:0007669"/>
    <property type="project" value="UniProtKB-SubCell"/>
</dbReference>
<evidence type="ECO:0000313" key="8">
    <source>
        <dbReference type="EMBL" id="KAF2261144.1"/>
    </source>
</evidence>
<evidence type="ECO:0000256" key="5">
    <source>
        <dbReference type="ARBA" id="ARBA00023002"/>
    </source>
</evidence>
<evidence type="ECO:0000256" key="4">
    <source>
        <dbReference type="ARBA" id="ARBA00022989"/>
    </source>
</evidence>
<evidence type="ECO:0000313" key="9">
    <source>
        <dbReference type="Proteomes" id="UP000800093"/>
    </source>
</evidence>
<comment type="subcellular location">
    <subcellularLocation>
        <location evidence="1">Membrane</location>
        <topology evidence="1">Single-pass membrane protein</topology>
    </subcellularLocation>
</comment>
<dbReference type="PANTHER" id="PTHR10801">
    <property type="entry name" value="24-DEHYDROCHOLESTEROL REDUCTASE"/>
    <property type="match status" value="1"/>
</dbReference>
<dbReference type="Proteomes" id="UP000800093">
    <property type="component" value="Unassembled WGS sequence"/>
</dbReference>
<proteinExistence type="predicted"/>
<dbReference type="InterPro" id="IPR016169">
    <property type="entry name" value="FAD-bd_PCMH_sub2"/>
</dbReference>
<evidence type="ECO:0000256" key="6">
    <source>
        <dbReference type="ARBA" id="ARBA00023136"/>
    </source>
</evidence>
<accession>A0A9P4K1F2</accession>
<evidence type="ECO:0000256" key="3">
    <source>
        <dbReference type="ARBA" id="ARBA00022692"/>
    </source>
</evidence>
<dbReference type="EC" id="1.3.1.72" evidence="2"/>
<keyword evidence="5" id="KW-0560">Oxidoreductase</keyword>